<protein>
    <submittedName>
        <fullName evidence="2">Uncharacterized protein</fullName>
    </submittedName>
</protein>
<feature type="compositionally biased region" description="Polar residues" evidence="1">
    <location>
        <begin position="337"/>
        <end position="360"/>
    </location>
</feature>
<evidence type="ECO:0000313" key="3">
    <source>
        <dbReference type="Proteomes" id="UP000179807"/>
    </source>
</evidence>
<name>A0A1J4KP90_9EUKA</name>
<dbReference type="GeneID" id="94834245"/>
<feature type="compositionally biased region" description="Polar residues" evidence="1">
    <location>
        <begin position="262"/>
        <end position="279"/>
    </location>
</feature>
<dbReference type="EMBL" id="MLAK01000557">
    <property type="protein sequence ID" value="OHT12736.1"/>
    <property type="molecule type" value="Genomic_DNA"/>
</dbReference>
<feature type="region of interest" description="Disordered" evidence="1">
    <location>
        <begin position="307"/>
        <end position="326"/>
    </location>
</feature>
<feature type="region of interest" description="Disordered" evidence="1">
    <location>
        <begin position="337"/>
        <end position="363"/>
    </location>
</feature>
<dbReference type="RefSeq" id="XP_068365872.1">
    <property type="nucleotide sequence ID" value="XM_068499541.1"/>
</dbReference>
<gene>
    <name evidence="2" type="ORF">TRFO_17367</name>
</gene>
<evidence type="ECO:0000313" key="2">
    <source>
        <dbReference type="EMBL" id="OHT12736.1"/>
    </source>
</evidence>
<dbReference type="OrthoDB" id="10633817at2759"/>
<feature type="region of interest" description="Disordered" evidence="1">
    <location>
        <begin position="233"/>
        <end position="293"/>
    </location>
</feature>
<feature type="compositionally biased region" description="Basic and acidic residues" evidence="1">
    <location>
        <begin position="313"/>
        <end position="323"/>
    </location>
</feature>
<evidence type="ECO:0000256" key="1">
    <source>
        <dbReference type="SAM" id="MobiDB-lite"/>
    </source>
</evidence>
<dbReference type="PANTHER" id="PTHR47026">
    <property type="entry name" value="PIGMENTOSA GTPASE REGULATOR-LIKE PROTEIN, PUTATIVE-RELATED"/>
    <property type="match status" value="1"/>
</dbReference>
<dbReference type="PANTHER" id="PTHR47026:SF2">
    <property type="entry name" value="FLAGELLAR ASSOCIATED PROTEIN"/>
    <property type="match status" value="1"/>
</dbReference>
<feature type="region of interest" description="Disordered" evidence="1">
    <location>
        <begin position="617"/>
        <end position="642"/>
    </location>
</feature>
<proteinExistence type="predicted"/>
<organism evidence="2 3">
    <name type="scientific">Tritrichomonas foetus</name>
    <dbReference type="NCBI Taxonomy" id="1144522"/>
    <lineage>
        <taxon>Eukaryota</taxon>
        <taxon>Metamonada</taxon>
        <taxon>Parabasalia</taxon>
        <taxon>Tritrichomonadida</taxon>
        <taxon>Tritrichomonadidae</taxon>
        <taxon>Tritrichomonas</taxon>
    </lineage>
</organism>
<dbReference type="VEuPathDB" id="TrichDB:TRFO_17367"/>
<dbReference type="AlphaFoldDB" id="A0A1J4KP90"/>
<comment type="caution">
    <text evidence="2">The sequence shown here is derived from an EMBL/GenBank/DDBJ whole genome shotgun (WGS) entry which is preliminary data.</text>
</comment>
<keyword evidence="3" id="KW-1185">Reference proteome</keyword>
<accession>A0A1J4KP90</accession>
<reference evidence="2" key="1">
    <citation type="submission" date="2016-10" db="EMBL/GenBank/DDBJ databases">
        <authorList>
            <person name="Benchimol M."/>
            <person name="Almeida L.G."/>
            <person name="Vasconcelos A.T."/>
            <person name="Perreira-Neves A."/>
            <person name="Rosa I.A."/>
            <person name="Tasca T."/>
            <person name="Bogo M.R."/>
            <person name="de Souza W."/>
        </authorList>
    </citation>
    <scope>NUCLEOTIDE SEQUENCE [LARGE SCALE GENOMIC DNA]</scope>
    <source>
        <strain evidence="2">K</strain>
    </source>
</reference>
<feature type="compositionally biased region" description="Low complexity" evidence="1">
    <location>
        <begin position="238"/>
        <end position="250"/>
    </location>
</feature>
<sequence length="696" mass="78486">MAALVDQSNPLAALLAQTPIKPTPLDDRLRQFSSTAPVNKQARKDDRIIVLDKDPESDLTNISLGYRQPSFNSLSSDVVVTKAGNVIETDLPQLPEEVDPVIVFDQHSSDNEGAIGLTVRQPSFVSLHGQLIPKGSDSLADFQPIIEEVTPLPAEKIDEIEEGEDNPQVLFIHELKAKNTARWREMGYEPPEDLIPLARAASHAMIMNNQTKTNPITHSQNFFAHQNELTPKSATLNSPLSSPSISPLSPQASHNVDKFNENDANLNSPFTHANSSSKSPVHRRGSSFGMDLGDAANRETEMMNEILGSSDRIVPRSDLRDSQQDDQQYKFQLESIPQTGQSQAEQVYSQNSSNINSVNGNDEEDGNCEILYGRLADLDDDFIQGPAYSTILTGEVNFDSNFELVRKHLRAVADVCADNLWVEETAYLNQLLEIAYQTPGPTRKLGFRRNEPEEDIESIRAAKHEEASKFDEIIEEIRDKLKDGLADIDNEYQQRAAELDKKYQDPKLLRKYSKPSKELLNLRYSAKKLLRANRISEATTLTAQIRQLEADEEYKINSTIRAKYHQEDRKLKEEFAAKRKSLVERFQAEEERIISEKKKSLRVYNRMIAKIRNQISNDVPIRPGSSTTNQKNNETDTNDTSSFADIGRLALKAPKPLQRQNDIDILNGMTEELLRNKNATPQEVDINKIFRKTLKQ</sequence>
<dbReference type="Proteomes" id="UP000179807">
    <property type="component" value="Unassembled WGS sequence"/>
</dbReference>